<keyword evidence="3 9" id="KW-0004">4Fe-4S</keyword>
<dbReference type="PANTHER" id="PTHR30573:SF0">
    <property type="entry name" value="QUINOLINATE SYNTHASE, CHLOROPLASTIC"/>
    <property type="match status" value="1"/>
</dbReference>
<dbReference type="EC" id="2.5.1.72" evidence="2 9"/>
<dbReference type="InterPro" id="IPR003473">
    <property type="entry name" value="NadA"/>
</dbReference>
<comment type="function">
    <text evidence="9">Catalyzes the condensation of iminoaspartate with dihydroxyacetone phosphate to form quinolinate.</text>
</comment>
<evidence type="ECO:0000256" key="2">
    <source>
        <dbReference type="ARBA" id="ARBA00012669"/>
    </source>
</evidence>
<dbReference type="EMBL" id="JQZV01000008">
    <property type="protein sequence ID" value="KGN92747.1"/>
    <property type="molecule type" value="Genomic_DNA"/>
</dbReference>
<keyword evidence="7 9" id="KW-0408">Iron</keyword>
<dbReference type="NCBIfam" id="NF006878">
    <property type="entry name" value="PRK09375.1-2"/>
    <property type="match status" value="1"/>
</dbReference>
<dbReference type="NCBIfam" id="TIGR00550">
    <property type="entry name" value="nadA"/>
    <property type="match status" value="1"/>
</dbReference>
<dbReference type="Gene3D" id="3.40.50.10800">
    <property type="entry name" value="NadA-like"/>
    <property type="match status" value="3"/>
</dbReference>
<evidence type="ECO:0000256" key="7">
    <source>
        <dbReference type="ARBA" id="ARBA00023004"/>
    </source>
</evidence>
<reference evidence="10 11" key="1">
    <citation type="submission" date="2014-08" db="EMBL/GenBank/DDBJ databases">
        <title>Porphyromonas canoris strain:OH2762 Genome sequencing.</title>
        <authorList>
            <person name="Wallis C."/>
            <person name="Deusch O."/>
            <person name="O'Flynn C."/>
            <person name="Davis I."/>
            <person name="Jospin G."/>
            <person name="Darling A.E."/>
            <person name="Coil D.A."/>
            <person name="Alexiev A."/>
            <person name="Horsfall A."/>
            <person name="Kirkwood N."/>
            <person name="Harris S."/>
            <person name="Eisen J.A."/>
        </authorList>
    </citation>
    <scope>NUCLEOTIDE SEQUENCE [LARGE SCALE GENOMIC DNA]</scope>
    <source>
        <strain evidence="11">COT-108 OH2762</strain>
    </source>
</reference>
<keyword evidence="4 9" id="KW-0662">Pyridine nucleotide biosynthesis</keyword>
<keyword evidence="11" id="KW-1185">Reference proteome</keyword>
<feature type="binding site" evidence="9">
    <location>
        <position position="230"/>
    </location>
    <ligand>
        <name>iminosuccinate</name>
        <dbReference type="ChEBI" id="CHEBI:77875"/>
    </ligand>
</feature>
<evidence type="ECO:0000256" key="6">
    <source>
        <dbReference type="ARBA" id="ARBA00022723"/>
    </source>
</evidence>
<feature type="binding site" evidence="9">
    <location>
        <position position="281"/>
    </location>
    <ligand>
        <name>[4Fe-4S] cluster</name>
        <dbReference type="ChEBI" id="CHEBI:49883"/>
    </ligand>
</feature>
<feature type="binding site" evidence="9">
    <location>
        <begin position="127"/>
        <end position="129"/>
    </location>
    <ligand>
        <name>iminosuccinate</name>
        <dbReference type="ChEBI" id="CHEBI:77875"/>
    </ligand>
</feature>
<protein>
    <recommendedName>
        <fullName evidence="2 9">Quinolinate synthase</fullName>
        <ecNumber evidence="2 9">2.5.1.72</ecNumber>
    </recommendedName>
</protein>
<comment type="catalytic activity">
    <reaction evidence="9">
        <text>iminosuccinate + dihydroxyacetone phosphate = quinolinate + phosphate + 2 H2O + H(+)</text>
        <dbReference type="Rhea" id="RHEA:25888"/>
        <dbReference type="ChEBI" id="CHEBI:15377"/>
        <dbReference type="ChEBI" id="CHEBI:15378"/>
        <dbReference type="ChEBI" id="CHEBI:29959"/>
        <dbReference type="ChEBI" id="CHEBI:43474"/>
        <dbReference type="ChEBI" id="CHEBI:57642"/>
        <dbReference type="ChEBI" id="CHEBI:77875"/>
        <dbReference type="EC" id="2.5.1.72"/>
    </reaction>
</comment>
<dbReference type="RefSeq" id="WP_036790140.1">
    <property type="nucleotide sequence ID" value="NZ_JQZV01000008.1"/>
</dbReference>
<evidence type="ECO:0000313" key="11">
    <source>
        <dbReference type="Proteomes" id="UP000030101"/>
    </source>
</evidence>
<comment type="caution">
    <text evidence="10">The sequence shown here is derived from an EMBL/GenBank/DDBJ whole genome shotgun (WGS) entry which is preliminary data.</text>
</comment>
<evidence type="ECO:0000256" key="5">
    <source>
        <dbReference type="ARBA" id="ARBA00022679"/>
    </source>
</evidence>
<dbReference type="PANTHER" id="PTHR30573">
    <property type="entry name" value="QUINOLINATE SYNTHETASE A"/>
    <property type="match status" value="1"/>
</dbReference>
<gene>
    <name evidence="9" type="primary">nadA</name>
    <name evidence="10" type="ORF">HQ43_04480</name>
</gene>
<dbReference type="SUPFAM" id="SSF142754">
    <property type="entry name" value="NadA-like"/>
    <property type="match status" value="1"/>
</dbReference>
<evidence type="ECO:0000256" key="8">
    <source>
        <dbReference type="ARBA" id="ARBA00023014"/>
    </source>
</evidence>
<evidence type="ECO:0000256" key="4">
    <source>
        <dbReference type="ARBA" id="ARBA00022642"/>
    </source>
</evidence>
<feature type="binding site" evidence="9">
    <location>
        <position position="39"/>
    </location>
    <ligand>
        <name>iminosuccinate</name>
        <dbReference type="ChEBI" id="CHEBI:77875"/>
    </ligand>
</feature>
<proteinExistence type="inferred from homology"/>
<evidence type="ECO:0000256" key="3">
    <source>
        <dbReference type="ARBA" id="ARBA00022485"/>
    </source>
</evidence>
<dbReference type="Proteomes" id="UP000030101">
    <property type="component" value="Unassembled WGS sequence"/>
</dbReference>
<evidence type="ECO:0000256" key="1">
    <source>
        <dbReference type="ARBA" id="ARBA00005065"/>
    </source>
</evidence>
<keyword evidence="5 9" id="KW-0808">Transferase</keyword>
<dbReference type="HAMAP" id="MF_00568">
    <property type="entry name" value="NadA_type2"/>
    <property type="match status" value="1"/>
</dbReference>
<keyword evidence="9" id="KW-0963">Cytoplasm</keyword>
<feature type="binding site" evidence="9">
    <location>
        <begin position="213"/>
        <end position="215"/>
    </location>
    <ligand>
        <name>iminosuccinate</name>
        <dbReference type="ChEBI" id="CHEBI:77875"/>
    </ligand>
</feature>
<feature type="binding site" evidence="9">
    <location>
        <position position="144"/>
    </location>
    <ligand>
        <name>iminosuccinate</name>
        <dbReference type="ChEBI" id="CHEBI:77875"/>
    </ligand>
</feature>
<accession>A0ABR4XLF3</accession>
<comment type="cofactor">
    <cofactor evidence="9">
        <name>[4Fe-4S] cluster</name>
        <dbReference type="ChEBI" id="CHEBI:49883"/>
    </cofactor>
    <text evidence="9">Binds 1 [4Fe-4S] cluster per subunit.</text>
</comment>
<dbReference type="InterPro" id="IPR036094">
    <property type="entry name" value="NadA_sf"/>
</dbReference>
<sequence length="329" mass="36638">MKQEWSYKGFVDEPVPGDIDVKSEIRELCRQKNAIILAHYYTEGEIQDIADYVGDSLGLARVAAGTDADIIVMCGVHFMAETNKILCPNKKILLPDLNADCSLAESCPANEFEAFVKRHPDHTVLSYVNTSAAIKTLTDVVVTSGNARQIVESFPKDAKLIFGPDYNLGRYINSITGREMLLWDGGCHVHERFSVTELKRLKESYPDAPVLAHPECKKDILDLADVIGSTAALLKFVSRSDKKAFIIVTESGILHQMKKEAPGKEFITVPSDENLSACNECNYMRLNTLNKLYNTLKFECPEVTLPADVIERAAKPIQRMLEISDRLGL</sequence>
<feature type="binding site" evidence="9">
    <location>
        <position position="101"/>
    </location>
    <ligand>
        <name>[4Fe-4S] cluster</name>
        <dbReference type="ChEBI" id="CHEBI:49883"/>
    </ligand>
</feature>
<dbReference type="InterPro" id="IPR023066">
    <property type="entry name" value="Quinolinate_synth_type2"/>
</dbReference>
<keyword evidence="8 9" id="KW-0411">Iron-sulfur</keyword>
<comment type="subcellular location">
    <subcellularLocation>
        <location evidence="9">Cytoplasm</location>
    </subcellularLocation>
</comment>
<feature type="binding site" evidence="9">
    <location>
        <position position="187"/>
    </location>
    <ligand>
        <name>[4Fe-4S] cluster</name>
        <dbReference type="ChEBI" id="CHEBI:49883"/>
    </ligand>
</feature>
<name>A0ABR4XLF3_9PORP</name>
<evidence type="ECO:0000313" key="10">
    <source>
        <dbReference type="EMBL" id="KGN92747.1"/>
    </source>
</evidence>
<dbReference type="Pfam" id="PF02445">
    <property type="entry name" value="NadA"/>
    <property type="match status" value="1"/>
</dbReference>
<comment type="pathway">
    <text evidence="1 9">Cofactor biosynthesis; NAD(+) biosynthesis; quinolinate from iminoaspartate: step 1/1.</text>
</comment>
<evidence type="ECO:0000256" key="9">
    <source>
        <dbReference type="HAMAP-Rule" id="MF_00568"/>
    </source>
</evidence>
<keyword evidence="6 9" id="KW-0479">Metal-binding</keyword>
<feature type="binding site" evidence="9">
    <location>
        <position position="56"/>
    </location>
    <ligand>
        <name>iminosuccinate</name>
        <dbReference type="ChEBI" id="CHEBI:77875"/>
    </ligand>
</feature>
<organism evidence="10 11">
    <name type="scientific">Porphyromonas canoris</name>
    <dbReference type="NCBI Taxonomy" id="36875"/>
    <lineage>
        <taxon>Bacteria</taxon>
        <taxon>Pseudomonadati</taxon>
        <taxon>Bacteroidota</taxon>
        <taxon>Bacteroidia</taxon>
        <taxon>Bacteroidales</taxon>
        <taxon>Porphyromonadaceae</taxon>
        <taxon>Porphyromonas</taxon>
    </lineage>
</organism>
<comment type="similarity">
    <text evidence="9">Belongs to the quinolinate synthase family. Type 2 subfamily.</text>
</comment>